<reference evidence="9" key="1">
    <citation type="journal article" date="2019" name="Int. J. Syst. Evol. Microbiol.">
        <title>The Global Catalogue of Microorganisms (GCM) 10K type strain sequencing project: providing services to taxonomists for standard genome sequencing and annotation.</title>
        <authorList>
            <consortium name="The Broad Institute Genomics Platform"/>
            <consortium name="The Broad Institute Genome Sequencing Center for Infectious Disease"/>
            <person name="Wu L."/>
            <person name="Ma J."/>
        </authorList>
    </citation>
    <scope>NUCLEOTIDE SEQUENCE [LARGE SCALE GENOMIC DNA]</scope>
    <source>
        <strain evidence="9">JCM 18410</strain>
    </source>
</reference>
<keyword evidence="9" id="KW-1185">Reference proteome</keyword>
<evidence type="ECO:0000313" key="9">
    <source>
        <dbReference type="Proteomes" id="UP001500124"/>
    </source>
</evidence>
<dbReference type="InterPro" id="IPR020846">
    <property type="entry name" value="MFS_dom"/>
</dbReference>
<comment type="caution">
    <text evidence="8">The sequence shown here is derived from an EMBL/GenBank/DDBJ whole genome shotgun (WGS) entry which is preliminary data.</text>
</comment>
<feature type="transmembrane region" description="Helical" evidence="6">
    <location>
        <begin position="318"/>
        <end position="337"/>
    </location>
</feature>
<evidence type="ECO:0000256" key="3">
    <source>
        <dbReference type="ARBA" id="ARBA00022989"/>
    </source>
</evidence>
<feature type="transmembrane region" description="Helical" evidence="6">
    <location>
        <begin position="62"/>
        <end position="84"/>
    </location>
</feature>
<keyword evidence="2 6" id="KW-0812">Transmembrane</keyword>
<dbReference type="PANTHER" id="PTHR42718:SF35">
    <property type="entry name" value="BLL0718 PROTEIN"/>
    <property type="match status" value="1"/>
</dbReference>
<feature type="transmembrane region" description="Helical" evidence="6">
    <location>
        <begin position="25"/>
        <end position="50"/>
    </location>
</feature>
<feature type="transmembrane region" description="Helical" evidence="6">
    <location>
        <begin position="421"/>
        <end position="441"/>
    </location>
</feature>
<proteinExistence type="predicted"/>
<evidence type="ECO:0000256" key="1">
    <source>
        <dbReference type="ARBA" id="ARBA00004651"/>
    </source>
</evidence>
<accession>A0ABP9JSL2</accession>
<feature type="transmembrane region" description="Helical" evidence="6">
    <location>
        <begin position="151"/>
        <end position="177"/>
    </location>
</feature>
<dbReference type="PROSITE" id="PS50850">
    <property type="entry name" value="MFS"/>
    <property type="match status" value="1"/>
</dbReference>
<keyword evidence="5" id="KW-0046">Antibiotic resistance</keyword>
<dbReference type="Proteomes" id="UP001500124">
    <property type="component" value="Unassembled WGS sequence"/>
</dbReference>
<dbReference type="InterPro" id="IPR011701">
    <property type="entry name" value="MFS"/>
</dbReference>
<evidence type="ECO:0000259" key="7">
    <source>
        <dbReference type="PROSITE" id="PS50850"/>
    </source>
</evidence>
<keyword evidence="3 6" id="KW-1133">Transmembrane helix</keyword>
<evidence type="ECO:0000256" key="6">
    <source>
        <dbReference type="SAM" id="Phobius"/>
    </source>
</evidence>
<feature type="transmembrane region" description="Helical" evidence="6">
    <location>
        <begin position="349"/>
        <end position="372"/>
    </location>
</feature>
<dbReference type="Gene3D" id="1.20.1250.20">
    <property type="entry name" value="MFS general substrate transporter like domains"/>
    <property type="match status" value="1"/>
</dbReference>
<evidence type="ECO:0000313" key="8">
    <source>
        <dbReference type="EMBL" id="GAA5043477.1"/>
    </source>
</evidence>
<dbReference type="Pfam" id="PF07690">
    <property type="entry name" value="MFS_1"/>
    <property type="match status" value="1"/>
</dbReference>
<dbReference type="InterPro" id="IPR036259">
    <property type="entry name" value="MFS_trans_sf"/>
</dbReference>
<evidence type="ECO:0000256" key="4">
    <source>
        <dbReference type="ARBA" id="ARBA00023136"/>
    </source>
</evidence>
<feature type="transmembrane region" description="Helical" evidence="6">
    <location>
        <begin position="252"/>
        <end position="272"/>
    </location>
</feature>
<evidence type="ECO:0000256" key="2">
    <source>
        <dbReference type="ARBA" id="ARBA00022692"/>
    </source>
</evidence>
<feature type="domain" description="Major facilitator superfamily (MFS) profile" evidence="7">
    <location>
        <begin position="28"/>
        <end position="470"/>
    </location>
</feature>
<protein>
    <submittedName>
        <fullName evidence="8">MFS transporter</fullName>
    </submittedName>
</protein>
<evidence type="ECO:0000256" key="5">
    <source>
        <dbReference type="ARBA" id="ARBA00023251"/>
    </source>
</evidence>
<feature type="transmembrane region" description="Helical" evidence="6">
    <location>
        <begin position="122"/>
        <end position="139"/>
    </location>
</feature>
<organism evidence="8 9">
    <name type="scientific">Streptomyces similanensis</name>
    <dbReference type="NCBI Taxonomy" id="1274988"/>
    <lineage>
        <taxon>Bacteria</taxon>
        <taxon>Bacillati</taxon>
        <taxon>Actinomycetota</taxon>
        <taxon>Actinomycetes</taxon>
        <taxon>Kitasatosporales</taxon>
        <taxon>Streptomycetaceae</taxon>
        <taxon>Streptomyces</taxon>
    </lineage>
</organism>
<feature type="transmembrane region" description="Helical" evidence="6">
    <location>
        <begin position="378"/>
        <end position="400"/>
    </location>
</feature>
<sequence>MLPVTNDPREPAESPPAPGLFSRTYLAATASFAAVMFLTGFAALAVMPLLPVAARDLDGVGLYPLVAGAFVAASLLGGVLGGAWADRSGARRPLTAGVILSVATLLVSATSTTIWQLGLGRFTDGIAAGLVAVSVNAAIGQSYPEHLRARVLSLMSACWIVPSLAGPPLAGLVAAWWSWHAVFFGLAGLTLIPAAAAVLLLRGQPGQPGQPGASQQLERPGASVRRPALPAAVAVSVAAALTQYGVTAWNVRHAVCVSAGVVLLVAFAPRLLPAHTWRAGGGLPATVLLRALTSGAYFTLEAFVPLMLSTARHVPGMVTGFGFTGAALAWAGASWVQGRLHNRVPRHRLVAVGAAIMAAAVAVAALCTIPAVPAAVAVSSMAMAAVGMGLATPSLTLLSLAHTSADKQGYASGAMQTSQNLGQTLVLAVTSALFTTLSAASTSRLPAFAGAFVLLILPIVGTACLAGRTRIVAADRQRASGPSAAAANAQVSEGT</sequence>
<name>A0ABP9JSL2_9ACTN</name>
<feature type="transmembrane region" description="Helical" evidence="6">
    <location>
        <begin position="183"/>
        <end position="201"/>
    </location>
</feature>
<dbReference type="EMBL" id="BAABKC010000007">
    <property type="protein sequence ID" value="GAA5043477.1"/>
    <property type="molecule type" value="Genomic_DNA"/>
</dbReference>
<dbReference type="SUPFAM" id="SSF103473">
    <property type="entry name" value="MFS general substrate transporter"/>
    <property type="match status" value="1"/>
</dbReference>
<comment type="subcellular location">
    <subcellularLocation>
        <location evidence="1">Cell membrane</location>
        <topology evidence="1">Multi-pass membrane protein</topology>
    </subcellularLocation>
</comment>
<dbReference type="PANTHER" id="PTHR42718">
    <property type="entry name" value="MAJOR FACILITATOR SUPERFAMILY MULTIDRUG TRANSPORTER MFSC"/>
    <property type="match status" value="1"/>
</dbReference>
<feature type="transmembrane region" description="Helical" evidence="6">
    <location>
        <begin position="447"/>
        <end position="467"/>
    </location>
</feature>
<feature type="transmembrane region" description="Helical" evidence="6">
    <location>
        <begin position="96"/>
        <end position="116"/>
    </location>
</feature>
<gene>
    <name evidence="8" type="ORF">GCM10023336_05100</name>
</gene>
<keyword evidence="4 6" id="KW-0472">Membrane</keyword>